<accession>A0A232EQ67</accession>
<dbReference type="EMBL" id="NNAY01002803">
    <property type="protein sequence ID" value="OXU20539.1"/>
    <property type="molecule type" value="Genomic_DNA"/>
</dbReference>
<proteinExistence type="predicted"/>
<gene>
    <name evidence="1" type="ORF">TSAR_015724</name>
</gene>
<protein>
    <submittedName>
        <fullName evidence="1">Uncharacterized protein</fullName>
    </submittedName>
</protein>
<keyword evidence="2" id="KW-1185">Reference proteome</keyword>
<organism evidence="1 2">
    <name type="scientific">Trichomalopsis sarcophagae</name>
    <dbReference type="NCBI Taxonomy" id="543379"/>
    <lineage>
        <taxon>Eukaryota</taxon>
        <taxon>Metazoa</taxon>
        <taxon>Ecdysozoa</taxon>
        <taxon>Arthropoda</taxon>
        <taxon>Hexapoda</taxon>
        <taxon>Insecta</taxon>
        <taxon>Pterygota</taxon>
        <taxon>Neoptera</taxon>
        <taxon>Endopterygota</taxon>
        <taxon>Hymenoptera</taxon>
        <taxon>Apocrita</taxon>
        <taxon>Proctotrupomorpha</taxon>
        <taxon>Chalcidoidea</taxon>
        <taxon>Pteromalidae</taxon>
        <taxon>Pteromalinae</taxon>
        <taxon>Trichomalopsis</taxon>
    </lineage>
</organism>
<evidence type="ECO:0000313" key="2">
    <source>
        <dbReference type="Proteomes" id="UP000215335"/>
    </source>
</evidence>
<comment type="caution">
    <text evidence="1">The sequence shown here is derived from an EMBL/GenBank/DDBJ whole genome shotgun (WGS) entry which is preliminary data.</text>
</comment>
<sequence>MAYLNRIDAPAAASYTPMHIHTLFRTCQLELILIMAFGAS</sequence>
<name>A0A232EQ67_9HYME</name>
<dbReference type="Proteomes" id="UP000215335">
    <property type="component" value="Unassembled WGS sequence"/>
</dbReference>
<reference evidence="1 2" key="1">
    <citation type="journal article" date="2017" name="Curr. Biol.">
        <title>The Evolution of Venom by Co-option of Single-Copy Genes.</title>
        <authorList>
            <person name="Martinson E.O."/>
            <person name="Mrinalini"/>
            <person name="Kelkar Y.D."/>
            <person name="Chang C.H."/>
            <person name="Werren J.H."/>
        </authorList>
    </citation>
    <scope>NUCLEOTIDE SEQUENCE [LARGE SCALE GENOMIC DNA]</scope>
    <source>
        <strain evidence="1 2">Alberta</strain>
        <tissue evidence="1">Whole body</tissue>
    </source>
</reference>
<dbReference type="AlphaFoldDB" id="A0A232EQ67"/>
<evidence type="ECO:0000313" key="1">
    <source>
        <dbReference type="EMBL" id="OXU20539.1"/>
    </source>
</evidence>